<name>A0A640UJK4_9ACTN</name>
<organism evidence="2 3">
    <name type="scientific">Streptomyces tubercidicus</name>
    <dbReference type="NCBI Taxonomy" id="47759"/>
    <lineage>
        <taxon>Bacteria</taxon>
        <taxon>Bacillati</taxon>
        <taxon>Actinomycetota</taxon>
        <taxon>Actinomycetes</taxon>
        <taxon>Kitasatosporales</taxon>
        <taxon>Streptomycetaceae</taxon>
        <taxon>Streptomyces</taxon>
    </lineage>
</organism>
<dbReference type="Proteomes" id="UP000431826">
    <property type="component" value="Unassembled WGS sequence"/>
</dbReference>
<dbReference type="InterPro" id="IPR029058">
    <property type="entry name" value="AB_hydrolase_fold"/>
</dbReference>
<dbReference type="InterPro" id="IPR002918">
    <property type="entry name" value="Lipase_EstA/Esterase_EstB"/>
</dbReference>
<dbReference type="Gene3D" id="3.40.50.1820">
    <property type="entry name" value="alpha/beta hydrolase"/>
    <property type="match status" value="1"/>
</dbReference>
<dbReference type="GO" id="GO:0016787">
    <property type="term" value="F:hydrolase activity"/>
    <property type="evidence" value="ECO:0007669"/>
    <property type="project" value="InterPro"/>
</dbReference>
<evidence type="ECO:0008006" key="4">
    <source>
        <dbReference type="Google" id="ProtNLM"/>
    </source>
</evidence>
<accession>A0A640UJK4</accession>
<dbReference type="PANTHER" id="PTHR37946">
    <property type="entry name" value="SLL1969 PROTEIN"/>
    <property type="match status" value="1"/>
</dbReference>
<dbReference type="AlphaFoldDB" id="A0A640UJK4"/>
<evidence type="ECO:0000313" key="2">
    <source>
        <dbReference type="EMBL" id="GFE36238.1"/>
    </source>
</evidence>
<dbReference type="GeneID" id="96282084"/>
<dbReference type="EMBL" id="BLIR01000001">
    <property type="protein sequence ID" value="GFE36238.1"/>
    <property type="molecule type" value="Genomic_DNA"/>
</dbReference>
<comment type="caution">
    <text evidence="2">The sequence shown here is derived from an EMBL/GenBank/DDBJ whole genome shotgun (WGS) entry which is preliminary data.</text>
</comment>
<gene>
    <name evidence="2" type="ORF">Stube_09110</name>
</gene>
<evidence type="ECO:0000256" key="1">
    <source>
        <dbReference type="SAM" id="SignalP"/>
    </source>
</evidence>
<keyword evidence="3" id="KW-1185">Reference proteome</keyword>
<dbReference type="PANTHER" id="PTHR37946:SF1">
    <property type="entry name" value="SLL1969 PROTEIN"/>
    <property type="match status" value="1"/>
</dbReference>
<evidence type="ECO:0000313" key="3">
    <source>
        <dbReference type="Proteomes" id="UP000431826"/>
    </source>
</evidence>
<keyword evidence="1" id="KW-0732">Signal</keyword>
<reference evidence="2 3" key="1">
    <citation type="submission" date="2019-12" db="EMBL/GenBank/DDBJ databases">
        <title>Whole genome shotgun sequence of Streptomyces tubercidicus NBRC 13090.</title>
        <authorList>
            <person name="Ichikawa N."/>
            <person name="Kimura A."/>
            <person name="Kitahashi Y."/>
            <person name="Komaki H."/>
            <person name="Tamura T."/>
        </authorList>
    </citation>
    <scope>NUCLEOTIDE SEQUENCE [LARGE SCALE GENOMIC DNA]</scope>
    <source>
        <strain evidence="2 3">NBRC 13090</strain>
    </source>
</reference>
<dbReference type="SUPFAM" id="SSF53474">
    <property type="entry name" value="alpha/beta-Hydrolases"/>
    <property type="match status" value="1"/>
</dbReference>
<sequence length="387" mass="41639">MNPVTPLKIRLAVHRPLAAVIVTVTLASGMALSTAPSAAAAVKDPVVFVHGLNNNSGVWKTAEDYFTNHGYSGQVFAFDYRDTTQERVEDNADRLWSWMKSKGLESKRVNVVGHSMGGLVARKMALNHAGDFTLGSLVTLATPNHGSYFADLCPGPEPEPRHAVSGGLMGLCNTAVRQMRTGSKFLNKLNLETESQGAYAPDNTLTYSITDDEMVDGSSVRLRGADNRRIDKDAAEAKGGSEVHTSITRKKQVLQDALTFIKAGDDPAGSHKLSGGPGLRDADCTIWNAKHGTVRWDLPRNAPSDLKAEVTSNGHLWGTVPASDQGVVDRLGYGTHSIRFVDGRKGGYTSAYSTVTFHAGTWRCDSTITNANSTVQEWPVSEPITAD</sequence>
<proteinExistence type="predicted"/>
<dbReference type="RefSeq" id="WP_159742575.1">
    <property type="nucleotide sequence ID" value="NZ_BLIR01000001.1"/>
</dbReference>
<dbReference type="GO" id="GO:0016042">
    <property type="term" value="P:lipid catabolic process"/>
    <property type="evidence" value="ECO:0007669"/>
    <property type="project" value="InterPro"/>
</dbReference>
<dbReference type="OrthoDB" id="8871309at2"/>
<feature type="chain" id="PRO_5024991918" description="Lipase" evidence="1">
    <location>
        <begin position="41"/>
        <end position="387"/>
    </location>
</feature>
<feature type="signal peptide" evidence="1">
    <location>
        <begin position="1"/>
        <end position="40"/>
    </location>
</feature>
<protein>
    <recommendedName>
        <fullName evidence="4">Lipase</fullName>
    </recommendedName>
</protein>
<dbReference type="Pfam" id="PF01674">
    <property type="entry name" value="Lipase_2"/>
    <property type="match status" value="1"/>
</dbReference>